<accession>A0A9D2E5C1</accession>
<sequence length="321" mass="34974">MTEQERMDLPANEQPTPVSEPAPAAEQAAPAPVPAPPAPPRRPPVRRVGTVTLGLSLIVTGLAITAYFFVPGFDIIFIAKLAPLVLVFLGAEVLWACARRKGEERLRLDFLAAFVSFVLICASLCAATLPAVWRWYGPDRSSTEERLSDELEEQLHTAFQGQDVLDCTGWVNLGGYEFDREMTLADLRAEDHAGANITLGGTVENGDEFAARVAALLPALRDAGVDRAYFYWSDDDESWDLDLDGVFDMNADATRLSQRGRHQVQIVDEFGDTMWMEEGEAEEYLARQAADASSAPEGDSEPAPSSVPQDFDGPVVGEETA</sequence>
<evidence type="ECO:0000256" key="2">
    <source>
        <dbReference type="SAM" id="Phobius"/>
    </source>
</evidence>
<evidence type="ECO:0000313" key="4">
    <source>
        <dbReference type="Proteomes" id="UP000824035"/>
    </source>
</evidence>
<dbReference type="AlphaFoldDB" id="A0A9D2E5C1"/>
<feature type="region of interest" description="Disordered" evidence="1">
    <location>
        <begin position="285"/>
        <end position="321"/>
    </location>
</feature>
<dbReference type="Proteomes" id="UP000824035">
    <property type="component" value="Unassembled WGS sequence"/>
</dbReference>
<feature type="transmembrane region" description="Helical" evidence="2">
    <location>
        <begin position="48"/>
        <end position="69"/>
    </location>
</feature>
<feature type="compositionally biased region" description="Pro residues" evidence="1">
    <location>
        <begin position="31"/>
        <end position="42"/>
    </location>
</feature>
<organism evidence="3 4">
    <name type="scientific">Candidatus Allofournierella merdipullorum</name>
    <dbReference type="NCBI Taxonomy" id="2838595"/>
    <lineage>
        <taxon>Bacteria</taxon>
        <taxon>Bacillati</taxon>
        <taxon>Bacillota</taxon>
        <taxon>Clostridia</taxon>
        <taxon>Eubacteriales</taxon>
        <taxon>Oscillospiraceae</taxon>
        <taxon>Allofournierella</taxon>
    </lineage>
</organism>
<evidence type="ECO:0000313" key="3">
    <source>
        <dbReference type="EMBL" id="HIZ31127.1"/>
    </source>
</evidence>
<protein>
    <submittedName>
        <fullName evidence="3">Uncharacterized protein</fullName>
    </submittedName>
</protein>
<feature type="compositionally biased region" description="Low complexity" evidence="1">
    <location>
        <begin position="17"/>
        <end position="30"/>
    </location>
</feature>
<reference evidence="3" key="1">
    <citation type="journal article" date="2021" name="PeerJ">
        <title>Extensive microbial diversity within the chicken gut microbiome revealed by metagenomics and culture.</title>
        <authorList>
            <person name="Gilroy R."/>
            <person name="Ravi A."/>
            <person name="Getino M."/>
            <person name="Pursley I."/>
            <person name="Horton D.L."/>
            <person name="Alikhan N.F."/>
            <person name="Baker D."/>
            <person name="Gharbi K."/>
            <person name="Hall N."/>
            <person name="Watson M."/>
            <person name="Adriaenssens E.M."/>
            <person name="Foster-Nyarko E."/>
            <person name="Jarju S."/>
            <person name="Secka A."/>
            <person name="Antonio M."/>
            <person name="Oren A."/>
            <person name="Chaudhuri R.R."/>
            <person name="La Ragione R."/>
            <person name="Hildebrand F."/>
            <person name="Pallen M.J."/>
        </authorList>
    </citation>
    <scope>NUCLEOTIDE SEQUENCE</scope>
    <source>
        <strain evidence="3">ChiGjej4B4-18154</strain>
    </source>
</reference>
<keyword evidence="2" id="KW-0472">Membrane</keyword>
<proteinExistence type="predicted"/>
<keyword evidence="2" id="KW-0812">Transmembrane</keyword>
<evidence type="ECO:0000256" key="1">
    <source>
        <dbReference type="SAM" id="MobiDB-lite"/>
    </source>
</evidence>
<reference evidence="3" key="2">
    <citation type="submission" date="2021-04" db="EMBL/GenBank/DDBJ databases">
        <authorList>
            <person name="Gilroy R."/>
        </authorList>
    </citation>
    <scope>NUCLEOTIDE SEQUENCE</scope>
    <source>
        <strain evidence="3">ChiGjej4B4-18154</strain>
    </source>
</reference>
<dbReference type="EMBL" id="DXBV01000075">
    <property type="protein sequence ID" value="HIZ31127.1"/>
    <property type="molecule type" value="Genomic_DNA"/>
</dbReference>
<comment type="caution">
    <text evidence="3">The sequence shown here is derived from an EMBL/GenBank/DDBJ whole genome shotgun (WGS) entry which is preliminary data.</text>
</comment>
<feature type="transmembrane region" description="Helical" evidence="2">
    <location>
        <begin position="110"/>
        <end position="136"/>
    </location>
</feature>
<feature type="region of interest" description="Disordered" evidence="1">
    <location>
        <begin position="1"/>
        <end position="43"/>
    </location>
</feature>
<keyword evidence="2" id="KW-1133">Transmembrane helix</keyword>
<gene>
    <name evidence="3" type="ORF">H9813_07870</name>
</gene>
<feature type="transmembrane region" description="Helical" evidence="2">
    <location>
        <begin position="75"/>
        <end position="98"/>
    </location>
</feature>
<name>A0A9D2E5C1_9FIRM</name>